<protein>
    <recommendedName>
        <fullName evidence="3">Outer membrane channel protein CpnT-like N-terminal domain-containing protein</fullName>
    </recommendedName>
</protein>
<feature type="region of interest" description="Disordered" evidence="1">
    <location>
        <begin position="2742"/>
        <end position="2761"/>
    </location>
</feature>
<keyword evidence="2" id="KW-0812">Transmembrane</keyword>
<feature type="compositionally biased region" description="Basic and acidic residues" evidence="1">
    <location>
        <begin position="1531"/>
        <end position="1548"/>
    </location>
</feature>
<organism evidence="4 5">
    <name type="scientific">Micromonospora arborensis</name>
    <dbReference type="NCBI Taxonomy" id="2116518"/>
    <lineage>
        <taxon>Bacteria</taxon>
        <taxon>Bacillati</taxon>
        <taxon>Actinomycetota</taxon>
        <taxon>Actinomycetes</taxon>
        <taxon>Micromonosporales</taxon>
        <taxon>Micromonosporaceae</taxon>
        <taxon>Micromonospora</taxon>
    </lineage>
</organism>
<keyword evidence="2" id="KW-0472">Membrane</keyword>
<feature type="compositionally biased region" description="Pro residues" evidence="1">
    <location>
        <begin position="362"/>
        <end position="373"/>
    </location>
</feature>
<feature type="domain" description="Outer membrane channel protein CpnT-like N-terminal" evidence="3">
    <location>
        <begin position="11"/>
        <end position="140"/>
    </location>
</feature>
<dbReference type="Proteomes" id="UP000248333">
    <property type="component" value="Unassembled WGS sequence"/>
</dbReference>
<feature type="region of interest" description="Disordered" evidence="1">
    <location>
        <begin position="1166"/>
        <end position="1188"/>
    </location>
</feature>
<feature type="compositionally biased region" description="Low complexity" evidence="1">
    <location>
        <begin position="540"/>
        <end position="614"/>
    </location>
</feature>
<keyword evidence="5" id="KW-1185">Reference proteome</keyword>
<dbReference type="OrthoDB" id="3290122at2"/>
<dbReference type="InterPro" id="IPR057746">
    <property type="entry name" value="CpnT-like_N"/>
</dbReference>
<evidence type="ECO:0000256" key="1">
    <source>
        <dbReference type="SAM" id="MobiDB-lite"/>
    </source>
</evidence>
<proteinExistence type="predicted"/>
<feature type="compositionally biased region" description="Low complexity" evidence="1">
    <location>
        <begin position="382"/>
        <end position="392"/>
    </location>
</feature>
<evidence type="ECO:0000313" key="5">
    <source>
        <dbReference type="Proteomes" id="UP000248333"/>
    </source>
</evidence>
<accession>A0A318NE11</accession>
<dbReference type="PRINTS" id="PR01217">
    <property type="entry name" value="PRICHEXTENSN"/>
</dbReference>
<evidence type="ECO:0000256" key="2">
    <source>
        <dbReference type="SAM" id="Phobius"/>
    </source>
</evidence>
<name>A0A318NE11_9ACTN</name>
<feature type="region of interest" description="Disordered" evidence="1">
    <location>
        <begin position="2802"/>
        <end position="2839"/>
    </location>
</feature>
<evidence type="ECO:0000313" key="4">
    <source>
        <dbReference type="EMBL" id="PYC66812.1"/>
    </source>
</evidence>
<keyword evidence="2" id="KW-1133">Transmembrane helix</keyword>
<comment type="caution">
    <text evidence="4">The sequence shown here is derived from an EMBL/GenBank/DDBJ whole genome shotgun (WGS) entry which is preliminary data.</text>
</comment>
<feature type="compositionally biased region" description="Basic and acidic residues" evidence="1">
    <location>
        <begin position="659"/>
        <end position="686"/>
    </location>
</feature>
<evidence type="ECO:0000259" key="3">
    <source>
        <dbReference type="Pfam" id="PF25547"/>
    </source>
</evidence>
<feature type="compositionally biased region" description="Polar residues" evidence="1">
    <location>
        <begin position="698"/>
        <end position="711"/>
    </location>
</feature>
<dbReference type="PANTHER" id="PTHR48125">
    <property type="entry name" value="LP07818P1"/>
    <property type="match status" value="1"/>
</dbReference>
<feature type="transmembrane region" description="Helical" evidence="2">
    <location>
        <begin position="153"/>
        <end position="175"/>
    </location>
</feature>
<feature type="transmembrane region" description="Helical" evidence="2">
    <location>
        <begin position="109"/>
        <end position="132"/>
    </location>
</feature>
<feature type="compositionally biased region" description="Polar residues" evidence="1">
    <location>
        <begin position="1495"/>
        <end position="1514"/>
    </location>
</feature>
<sequence>MAIQVSDDVATFLKWLTGEELPGTDEDRLRNLGQAQIAAADGLDEVVPILVSAVNSIRDGVQGASEQAFVDAMKGYLHDPGYITLAGRYVRRLGSDLEDTATQVEYTKLMIIATVIELMIELAIALAVAWFFPGVLDAVAMRLTTGQVKIALWLARLIVNVVLGQVTGIGMQVLMDLIVQAIQIRNGTREHFNADLTADAAAIGAWGGAVGVVLGAGAGPATGLLRRARGVFPGGAGADVATGIAGAGGKNAAGAGGKNSAGAGGRAIAPDEPPTLDGFVKDLGHEAVSEVVTEGTYGMMTGTGWQWGAMPATAVSGALSGAAEGSGTALGYRLRHRNDGINGPANGSDDDLVPPRSNASDSPPPSDYGPAPPSEVGGGTPSGTTGPAQTSTNTGTPAVGASDPVTAGGVGGSGGGATSGGGANPARPPLGPGHWSSPAPGIAPHPGASSGPAPGIAPHPEYRPGPGPGTANAPVSQAPSTPPGSPLAPDHTAAFPDQDMPAMPSTPQPFTSTGPPPAPTVPLDPAGPVTPTAPTPSPSVPTHTPSPSVPTHTASPSPSPSAASPSAASPSAASPSAASPSVASNAAAGPVVPRTGPTPVTSVPGTTPATPSTGQPVVTSQDRAGEPTSRGGAESGPVRRDAQVVADRPTQPEPVHNMPDGRRSDGQRLDGSRLDRPDGNRTDGQRPDTGPEQVRRVPTTQDTRVTPQDSVTLRKVASDLRREDALGQGGLFGRGDAPVSRTAHDVSASLRRLLADSRRPVWTGEPDCYPGLLASYLAKHRRLARRTVDETLLGRGDPREFAHAVDGSWEQFGGDADALRTLLTDADGTRRDGWSAYVWVRPPGGDAHMFELHADATVPAGQPGGLKWVDLQRPTGWRDATSDQGLAENLPLARVMLTDAAGRWVPLAEAAGPRNRPSGPSLVEALVDSPRNPGPGMLRRAALASRSRARDDRFTEASASTVVPKPSGSLYQDQPDLLYEVDGATDLDKLVDDLRTDVEERVRARIRSIVHRLTRGGRQAISVDFSRIESALRNDLQSFFTSGGRTFDVRDGTGRWHSVTVSTTRLTDQQQRLDQSHDKARYDTRNDFSTALKETESSGDSLAIGAGFIIGGRVGPGGGLSGEMALAQAAQTSESGATLFDSHNIRSGGVSHLVLAPVRFTVQVGKPGSALPTPPPAHQSTAEDGEAPPNVVTAQVGFRALDDIAKATPRTDDMQRGRFDVSTLVQNLNVVRILDARTVAVAQPGTFASNDGAAGALTTVEDDDSTDSQTWNEVVEDILRQFQPTGTADQGSLSREQLRALLSEPSVLGQLLPALESDVNSPLIVSPSRRQAVALQLNAEVTGMQVVADVKKSSFRWQPGYTVNGREQHISAVGGSGSVVPIRWGFGWAYVQLRLSAGFRRNTTTSARQSSTTRTGTEFKDIENVLAKVNVRLTINTATRVNAFQQPFRAGVRPIVLDLSVLSRLPKAKAEELVRDVRPPVLRRTSTLPPREHGTTSTDSVSATRAQRRTSATSPERPRAYRRTSTVSIERNTDGGERDPQQEREFRRTSTVSIDPNTVGKIRELGPEQGPGKHPPPFADKGGHAMPYQMSQFADLQQQTARLVRRFGGGFLPRFRREGVAQRMAFASSASERQRNQAALDRALSVPALRQNYTTLLNGGIAVRLTRTTWFSSRHVVVHVTARHPQELVHAGVERNVAVRNFQSRGEQDSAAGGAQWRAAVAVEGGPILRFNDAAVNTGVSPGVSAELQRRWAQQGGVDVTGQDSALHGGTPSSERYHGDLELVVSIYPYRVGIGRDRGSRIGLGVRAKTLRYVDGTSFARSDNAVQVGGKALPRYSLRQRHPVDVLYSASAAPKEQVKLPVKVTRGPREPLARRTRTDLDTLRTFVDHSPASSGPASAEREVTEWQFVESMPGSADLLKLARETIQETQQYEGRASRRHLGGLRGETSLKEGMPLWADLTDSLTAGQQVTNLGAMTEKQWDLDPLTTDIDGGRLDVSIAGRLVNPRLVPVQAEITTEHAPSGGVQVWSSRTRETQLLARGQVGVSLRESVRPGDKYGGGGTGAAGYQRTLSYRMTRKRSKVSGAIERNVNNRKGKKRTYLVVADLRATVAAEVTNSADLPMALVPRPFQPDSWEHHKSVRHSAVIENAVYLRVSEEQAVAMGLFADVRPPVTSALAGPASSGTPVTDEARNAKLTLRPGGSPGLGLQTFHDVPSLVDPAIVALRNAVNGPNPQPLAQPILNALTGRGLADPMLNRRRMLHALSRPGVRRNWAALFDGGVSLIHADIGVFSQRLYDVRLEAVLDKGITFDQFVANHDDIDVRTVGMQGQTDLLRTAHGGGLYVNTAASAVLNPQGQQAAVGGGYQYNTNSLTSTSTTTESERRATEISSGRGVKARVTLDLQFQIRIYHRGTAVPNGTITFRAPVTVDRWAGDLRLPPPRPGAVHPPKAYRPEPTPGPEPGWQVRNGLLLPPRYAPEDLSGAAHLQMAAQALLTGAADRLHVSGYVGAHQVHQGLTPELLLPNIRQAFDPDGLELPPVPSATVSMAEAVITLGLKPTAARLGGVDSAVYREHAAQQTATISSGSNKLTQSLHAPRLLLGRGYLGDPYQALENSNSGPISGETVALAAGGEDSSASFGNVKPEGRSVLIEYVCEPTVAVTLPRVAQADRQHRDDQVQPVIVAVRMGLDDARRVLGINSGAPDDVRREFEAIVTHEQKLARLGDEFVAMGEAEAAAKYAALGSQITNPSQPGPAGSQGRPMDPALREQWQKAIGKRELAEAAWWRSMQDHYRQLDEFSARYEARPDAPVNPPLRTAPPVSVLPDNDPPPEQKRASIREPLAAESHLRRITEEAEHGEPEGRRARAAVATVVPPLSSPREWDLPVVDHDVVEQELSGRTAAERNRIRRYADALQRSSPVRLPAPTHEVLDARSRTTAALLGGAAPHALATTSAGGRSAGRHEVTPGTDLDHEYGDGQGHPTIAAGFVGPGDTEERPARVSGELGWNAVTGRWEANDTSGRYLSAKVRSDVNPGNLMRGASNVAGRMPARPGVEVTPVLLQHAEPVPAVPGPASTSGTQPAQTNMFLVADALIRPYRTLPTAPSDPELDRLWQVAIAALSGGADRAEVARRVAEVAASLGRTATPRQPHLPR</sequence>
<dbReference type="EMBL" id="PYBV01000030">
    <property type="protein sequence ID" value="PYC66812.1"/>
    <property type="molecule type" value="Genomic_DNA"/>
</dbReference>
<gene>
    <name evidence="4" type="ORF">C7C45_23200</name>
</gene>
<feature type="region of interest" description="Disordered" evidence="1">
    <location>
        <begin position="948"/>
        <end position="969"/>
    </location>
</feature>
<feature type="region of interest" description="Disordered" evidence="1">
    <location>
        <begin position="1481"/>
        <end position="1581"/>
    </location>
</feature>
<reference evidence="4 5" key="1">
    <citation type="submission" date="2018-03" db="EMBL/GenBank/DDBJ databases">
        <title>Bioinformatic expansion and discovery of thiopeptide antibiotics.</title>
        <authorList>
            <person name="Schwalen C.J."/>
            <person name="Hudson G.A."/>
            <person name="Mitchell D.A."/>
        </authorList>
    </citation>
    <scope>NUCLEOTIDE SEQUENCE [LARGE SCALE GENOMIC DNA]</scope>
    <source>
        <strain evidence="4 5">NRRL 8041</strain>
    </source>
</reference>
<dbReference type="PANTHER" id="PTHR48125:SF12">
    <property type="entry name" value="AT HOOK TRANSCRIPTION FACTOR FAMILY-RELATED"/>
    <property type="match status" value="1"/>
</dbReference>
<feature type="compositionally biased region" description="Low complexity" evidence="1">
    <location>
        <begin position="436"/>
        <end position="459"/>
    </location>
</feature>
<dbReference type="RefSeq" id="WP_110565814.1">
    <property type="nucleotide sequence ID" value="NZ_PYBV01000030.1"/>
</dbReference>
<feature type="region of interest" description="Disordered" evidence="1">
    <location>
        <begin position="334"/>
        <end position="717"/>
    </location>
</feature>
<dbReference type="Pfam" id="PF25547">
    <property type="entry name" value="WXG100_2"/>
    <property type="match status" value="1"/>
</dbReference>
<feature type="compositionally biased region" description="Gly residues" evidence="1">
    <location>
        <begin position="408"/>
        <end position="423"/>
    </location>
</feature>